<dbReference type="SMART" id="SM00028">
    <property type="entry name" value="TPR"/>
    <property type="match status" value="6"/>
</dbReference>
<evidence type="ECO:0000256" key="2">
    <source>
        <dbReference type="ARBA" id="ARBA00022737"/>
    </source>
</evidence>
<proteinExistence type="inferred from homology"/>
<dbReference type="GO" id="GO:0016813">
    <property type="term" value="F:hydrolase activity, acting on carbon-nitrogen (but not peptide) bonds, in linear amidines"/>
    <property type="evidence" value="ECO:0007669"/>
    <property type="project" value="InterPro"/>
</dbReference>
<feature type="region of interest" description="Disordered" evidence="7">
    <location>
        <begin position="348"/>
        <end position="380"/>
    </location>
</feature>
<dbReference type="PROSITE" id="PS50005">
    <property type="entry name" value="TPR"/>
    <property type="match status" value="1"/>
</dbReference>
<dbReference type="PANTHER" id="PTHR22767">
    <property type="entry name" value="N-TERMINAL ACETYLTRANSFERASE-RELATED"/>
    <property type="match status" value="1"/>
</dbReference>
<feature type="compositionally biased region" description="Polar residues" evidence="7">
    <location>
        <begin position="371"/>
        <end position="380"/>
    </location>
</feature>
<feature type="region of interest" description="Disordered" evidence="7">
    <location>
        <begin position="598"/>
        <end position="650"/>
    </location>
</feature>
<dbReference type="SUPFAM" id="SSF52768">
    <property type="entry name" value="Arginase/deacetylase"/>
    <property type="match status" value="1"/>
</dbReference>
<feature type="compositionally biased region" description="Basic and acidic residues" evidence="7">
    <location>
        <begin position="618"/>
        <end position="629"/>
    </location>
</feature>
<evidence type="ECO:0000313" key="8">
    <source>
        <dbReference type="EMBL" id="TKA39343.1"/>
    </source>
</evidence>
<dbReference type="Gene3D" id="3.40.800.10">
    <property type="entry name" value="Ureohydrolase domain"/>
    <property type="match status" value="1"/>
</dbReference>
<evidence type="ECO:0000256" key="7">
    <source>
        <dbReference type="SAM" id="MobiDB-lite"/>
    </source>
</evidence>
<dbReference type="Proteomes" id="UP000310066">
    <property type="component" value="Unassembled WGS sequence"/>
</dbReference>
<dbReference type="InterPro" id="IPR019734">
    <property type="entry name" value="TPR_rpt"/>
</dbReference>
<dbReference type="SUPFAM" id="SSF48452">
    <property type="entry name" value="TPR-like"/>
    <property type="match status" value="2"/>
</dbReference>
<dbReference type="InterPro" id="IPR006035">
    <property type="entry name" value="Ureohydrolase"/>
</dbReference>
<evidence type="ECO:0000256" key="6">
    <source>
        <dbReference type="PROSITE-ProRule" id="PRU00742"/>
    </source>
</evidence>
<dbReference type="GO" id="GO:0031415">
    <property type="term" value="C:NatA complex"/>
    <property type="evidence" value="ECO:0007669"/>
    <property type="project" value="TreeGrafter"/>
</dbReference>
<reference evidence="8 9" key="1">
    <citation type="submission" date="2017-03" db="EMBL/GenBank/DDBJ databases">
        <title>Genomes of endolithic fungi from Antarctica.</title>
        <authorList>
            <person name="Coleine C."/>
            <person name="Masonjones S."/>
            <person name="Stajich J.E."/>
        </authorList>
    </citation>
    <scope>NUCLEOTIDE SEQUENCE [LARGE SCALE GENOMIC DNA]</scope>
    <source>
        <strain evidence="8 9">CCFEE 5311</strain>
    </source>
</reference>
<evidence type="ECO:0000256" key="5">
    <source>
        <dbReference type="PROSITE-ProRule" id="PRU00339"/>
    </source>
</evidence>
<keyword evidence="1" id="KW-0479">Metal-binding</keyword>
<dbReference type="Gene3D" id="1.25.40.1040">
    <property type="match status" value="1"/>
</dbReference>
<dbReference type="PANTHER" id="PTHR22767:SF2">
    <property type="entry name" value="N(ALPHA)-ACETYLTRANSFERASE 15_16, ISOFORM A"/>
    <property type="match status" value="1"/>
</dbReference>
<evidence type="ECO:0000256" key="3">
    <source>
        <dbReference type="ARBA" id="ARBA00022801"/>
    </source>
</evidence>
<dbReference type="PROSITE" id="PS51409">
    <property type="entry name" value="ARGINASE_2"/>
    <property type="match status" value="1"/>
</dbReference>
<dbReference type="InterPro" id="IPR020855">
    <property type="entry name" value="Ureohydrolase_Mn_BS"/>
</dbReference>
<keyword evidence="4 5" id="KW-0802">TPR repeat</keyword>
<comment type="similarity">
    <text evidence="6">Belongs to the arginase family.</text>
</comment>
<dbReference type="Pfam" id="PF12569">
    <property type="entry name" value="NatA_aux_su"/>
    <property type="match status" value="1"/>
</dbReference>
<dbReference type="FunFam" id="3.40.800.10:FF:000014">
    <property type="entry name" value="Arginase family protein"/>
    <property type="match status" value="1"/>
</dbReference>
<dbReference type="InterPro" id="IPR023696">
    <property type="entry name" value="Ureohydrolase_dom_sf"/>
</dbReference>
<dbReference type="GO" id="GO:0046872">
    <property type="term" value="F:metal ion binding"/>
    <property type="evidence" value="ECO:0007669"/>
    <property type="project" value="UniProtKB-KW"/>
</dbReference>
<dbReference type="OrthoDB" id="10263032at2759"/>
<dbReference type="Gene3D" id="1.25.40.1010">
    <property type="match status" value="1"/>
</dbReference>
<feature type="compositionally biased region" description="Basic and acidic residues" evidence="7">
    <location>
        <begin position="638"/>
        <end position="650"/>
    </location>
</feature>
<evidence type="ECO:0000313" key="9">
    <source>
        <dbReference type="Proteomes" id="UP000310066"/>
    </source>
</evidence>
<evidence type="ECO:0000256" key="4">
    <source>
        <dbReference type="ARBA" id="ARBA00022803"/>
    </source>
</evidence>
<evidence type="ECO:0000256" key="1">
    <source>
        <dbReference type="ARBA" id="ARBA00022723"/>
    </source>
</evidence>
<comment type="caution">
    <text evidence="8">The sequence shown here is derived from an EMBL/GenBank/DDBJ whole genome shotgun (WGS) entry which is preliminary data.</text>
</comment>
<dbReference type="STRING" id="329885.A0A4U0UTZ0"/>
<protein>
    <submittedName>
        <fullName evidence="8">Uncharacterized protein</fullName>
    </submittedName>
</protein>
<sequence length="1254" mass="140087">MASKEQTLFRHVVQNYESKQYKKGLKAAEQILRKNPNHGDTQAMKALILSSQGKSEEAFELCKVALKNAMKSHVCWHVYGLLYRGQRNYEEALKAYRFALRLDPESAQIQRDLAMLQVQMRDYDGYVQSRRTMLQARPQNRQNWTALAIALQMSGDLAGAEDVLQKYEESMRQTPSRGDMEHAEAVLYKNTIIAERGEMERALEHVDSVAKMALDKTAVMEMRAQYLLALGRKEEAVEAYTKLLRRNAEHREYYEGLEKAMGLDRSKTEDHQKLGEMYHSWGMQSDRVDAPRRLPLDFKNGDAFRQHADKYLRRMLKKGVPSTFANLKQLYSDPEKKETIRELVEGYISEQPHTNGGAERSEPNGSADGSHPTTSKPHDSATTWELSLNYFLAQHYDYHLSRDLAKARKYIDRAIELKPSETDYTYHMTRARVLKHAGNVAEASKAMNEAREMDLKDRYINTKSAKYQLRNNQHDDAVATMGLFTRKEAVGGPLGDLLDMQCVWFITEDGEAYLRQGNLGLALKRFKAVFDVFGTWEDDQFDFHSFSLRKGMVRAYVDMLRWEDRLREHPFFTRAALLAVRVYCLLFDQPLLAKGGGVNGEGAEGAAERKKAAKKAKREAEKVEAERKAAAAKKASPAKKDEDGEVKKEDADPLGVELLKAAGENPLEEAMKWVGPLLEMSPRNVEGQVAGFEVYIRRKKYLPALKCLLAVSSIDPEHPKCHEQGCRLRLALEKLDEPLPEKAKQVIDSEFLQRFASKGSVEECNDEYLAKHQDSALHVQGAVRVRHALHPDGSGDVKEKSVSDLQHTLDSASTTLVQAEEGLRVLSEVVGADGKAREAYVGKARERCLIREMLSLLLAAAFATLSSFATAHTGAETEHTQGQEPFVGWTKDDLDAKWGTDWGFSGISTFAHLPHTRCLQHPDTPYDIAILGAPFDTAVSYRPGARFGPRAIRAASARQTSFRGYNPRAALNPYREWATVIDCGDIPITPFDNALALRQMTEAFTNLAFSRAPRESVESGVGYRRKPKLLTLGGDHSIALPTLRALNKVYGNVAVVHFDAHLDTWHPAKYPSAWVDPDNPNEQSFFTHGTMFWVAHNESLILENKSVHAGLRTRLSGIEDNEDDTAQGWVRIACDDIDDLGAAGVAKQILDHVGTETPVYLSIDIDVIDPGLAPGTGTPEPGGWTTRELIRVLRGIEGLNVVGADIVEVAPAYDGVGETTALAAAQVGFEVLTSMVKRGMGEDGKGGMKVRDEL</sequence>
<dbReference type="InterPro" id="IPR021183">
    <property type="entry name" value="NatA_aux_su"/>
</dbReference>
<dbReference type="Pfam" id="PF12895">
    <property type="entry name" value="ANAPC3"/>
    <property type="match status" value="1"/>
</dbReference>
<dbReference type="PROSITE" id="PS01053">
    <property type="entry name" value="ARGINASE_1"/>
    <property type="match status" value="1"/>
</dbReference>
<keyword evidence="2" id="KW-0677">Repeat</keyword>
<dbReference type="Pfam" id="PF00491">
    <property type="entry name" value="Arginase"/>
    <property type="match status" value="1"/>
</dbReference>
<accession>A0A4U0UTZ0</accession>
<dbReference type="InterPro" id="IPR011990">
    <property type="entry name" value="TPR-like_helical_dom_sf"/>
</dbReference>
<keyword evidence="3" id="KW-0378">Hydrolase</keyword>
<dbReference type="CDD" id="cd11592">
    <property type="entry name" value="Agmatinase_PAH"/>
    <property type="match status" value="1"/>
</dbReference>
<organism evidence="8 9">
    <name type="scientific">Friedmanniomyces endolithicus</name>
    <dbReference type="NCBI Taxonomy" id="329885"/>
    <lineage>
        <taxon>Eukaryota</taxon>
        <taxon>Fungi</taxon>
        <taxon>Dikarya</taxon>
        <taxon>Ascomycota</taxon>
        <taxon>Pezizomycotina</taxon>
        <taxon>Dothideomycetes</taxon>
        <taxon>Dothideomycetidae</taxon>
        <taxon>Mycosphaerellales</taxon>
        <taxon>Teratosphaeriaceae</taxon>
        <taxon>Friedmanniomyces</taxon>
    </lineage>
</organism>
<dbReference type="SUPFAM" id="SSF81901">
    <property type="entry name" value="HCP-like"/>
    <property type="match status" value="1"/>
</dbReference>
<dbReference type="PRINTS" id="PR00116">
    <property type="entry name" value="ARGINASE"/>
</dbReference>
<feature type="repeat" description="TPR" evidence="5">
    <location>
        <begin position="73"/>
        <end position="106"/>
    </location>
</feature>
<name>A0A4U0UTZ0_9PEZI</name>
<gene>
    <name evidence="8" type="ORF">B0A54_10361</name>
</gene>
<dbReference type="AlphaFoldDB" id="A0A4U0UTZ0"/>
<dbReference type="FunFam" id="1.25.40.1040:FF:000003">
    <property type="entry name" value="N-terminal acetyltransferase A, auxiliary subunit"/>
    <property type="match status" value="1"/>
</dbReference>
<dbReference type="EMBL" id="NAJP01000039">
    <property type="protein sequence ID" value="TKA39343.1"/>
    <property type="molecule type" value="Genomic_DNA"/>
</dbReference>